<keyword evidence="2 6" id="KW-0812">Transmembrane</keyword>
<evidence type="ECO:0000256" key="4">
    <source>
        <dbReference type="ARBA" id="ARBA00023136"/>
    </source>
</evidence>
<keyword evidence="8" id="KW-1185">Reference proteome</keyword>
<accession>A0A8H6DBT0</accession>
<dbReference type="GO" id="GO:0005886">
    <property type="term" value="C:plasma membrane"/>
    <property type="evidence" value="ECO:0007669"/>
    <property type="project" value="TreeGrafter"/>
</dbReference>
<gene>
    <name evidence="7" type="ORF">FGLOB1_5223</name>
</gene>
<dbReference type="AlphaFoldDB" id="A0A8H6DBT0"/>
<sequence>MAHGWRIFVIFSTIAIYIYIWVYLRRRLRSKPQGTRQLRCDAPPSNQIASLPFKSPKRSGFQVMGEEEVELDPFERGQPNIAATNLETFCEECQPPRSPQDTRLKEINIELGERSPAGSGKTKGGVVRHRPTASKSGADPTTLKDSSSLYPEPSQARQSQQSQLSVLQTNASEFHMRPDADQVELEIKRMLLLNAYPFMYVLLWMPGLINRLMEASGNPNSKTINVALQAPTQFIGLANALTYGFNHYLRDRLNDLYLRPMIARVKDQIRLS</sequence>
<feature type="transmembrane region" description="Helical" evidence="6">
    <location>
        <begin position="6"/>
        <end position="24"/>
    </location>
</feature>
<name>A0A8H6DBT0_9HYPO</name>
<dbReference type="GO" id="GO:0004930">
    <property type="term" value="F:G protein-coupled receptor activity"/>
    <property type="evidence" value="ECO:0007669"/>
    <property type="project" value="TreeGrafter"/>
</dbReference>
<evidence type="ECO:0000313" key="8">
    <source>
        <dbReference type="Proteomes" id="UP000532311"/>
    </source>
</evidence>
<reference evidence="7 8" key="1">
    <citation type="submission" date="2020-05" db="EMBL/GenBank/DDBJ databases">
        <title>Identification and distribution of gene clusters putatively required for synthesis of sphingolipid metabolism inhibitors in phylogenetically diverse species of the filamentous fungus Fusarium.</title>
        <authorList>
            <person name="Kim H.-S."/>
            <person name="Busman M."/>
            <person name="Brown D.W."/>
            <person name="Divon H."/>
            <person name="Uhlig S."/>
            <person name="Proctor R.H."/>
        </authorList>
    </citation>
    <scope>NUCLEOTIDE SEQUENCE [LARGE SCALE GENOMIC DNA]</scope>
    <source>
        <strain evidence="7 8">NRRL 26131</strain>
    </source>
</reference>
<evidence type="ECO:0000313" key="7">
    <source>
        <dbReference type="EMBL" id="KAF5710999.1"/>
    </source>
</evidence>
<dbReference type="Proteomes" id="UP000532311">
    <property type="component" value="Unassembled WGS sequence"/>
</dbReference>
<comment type="caution">
    <text evidence="7">The sequence shown here is derived from an EMBL/GenBank/DDBJ whole genome shotgun (WGS) entry which is preliminary data.</text>
</comment>
<dbReference type="PANTHER" id="PTHR23112:SF0">
    <property type="entry name" value="TRANSMEMBRANE PROTEIN 116"/>
    <property type="match status" value="1"/>
</dbReference>
<evidence type="ECO:0000256" key="5">
    <source>
        <dbReference type="SAM" id="MobiDB-lite"/>
    </source>
</evidence>
<dbReference type="PANTHER" id="PTHR23112">
    <property type="entry name" value="G PROTEIN-COUPLED RECEPTOR 157-RELATED"/>
    <property type="match status" value="1"/>
</dbReference>
<keyword evidence="7" id="KW-0675">Receptor</keyword>
<feature type="region of interest" description="Disordered" evidence="5">
    <location>
        <begin position="110"/>
        <end position="166"/>
    </location>
</feature>
<evidence type="ECO:0000256" key="6">
    <source>
        <dbReference type="SAM" id="Phobius"/>
    </source>
</evidence>
<feature type="transmembrane region" description="Helical" evidence="6">
    <location>
        <begin position="191"/>
        <end position="209"/>
    </location>
</feature>
<dbReference type="GO" id="GO:0007189">
    <property type="term" value="P:adenylate cyclase-activating G protein-coupled receptor signaling pathway"/>
    <property type="evidence" value="ECO:0007669"/>
    <property type="project" value="TreeGrafter"/>
</dbReference>
<dbReference type="EMBL" id="JAAQPF010000206">
    <property type="protein sequence ID" value="KAF5710999.1"/>
    <property type="molecule type" value="Genomic_DNA"/>
</dbReference>
<evidence type="ECO:0000256" key="1">
    <source>
        <dbReference type="ARBA" id="ARBA00004141"/>
    </source>
</evidence>
<evidence type="ECO:0000256" key="2">
    <source>
        <dbReference type="ARBA" id="ARBA00022692"/>
    </source>
</evidence>
<evidence type="ECO:0000256" key="3">
    <source>
        <dbReference type="ARBA" id="ARBA00022989"/>
    </source>
</evidence>
<comment type="subcellular location">
    <subcellularLocation>
        <location evidence="1">Membrane</location>
        <topology evidence="1">Multi-pass membrane protein</topology>
    </subcellularLocation>
</comment>
<keyword evidence="3 6" id="KW-1133">Transmembrane helix</keyword>
<keyword evidence="4 6" id="KW-0472">Membrane</keyword>
<organism evidence="7 8">
    <name type="scientific">Fusarium globosum</name>
    <dbReference type="NCBI Taxonomy" id="78864"/>
    <lineage>
        <taxon>Eukaryota</taxon>
        <taxon>Fungi</taxon>
        <taxon>Dikarya</taxon>
        <taxon>Ascomycota</taxon>
        <taxon>Pezizomycotina</taxon>
        <taxon>Sordariomycetes</taxon>
        <taxon>Hypocreomycetidae</taxon>
        <taxon>Hypocreales</taxon>
        <taxon>Nectriaceae</taxon>
        <taxon>Fusarium</taxon>
        <taxon>Fusarium fujikuroi species complex</taxon>
    </lineage>
</organism>
<protein>
    <submittedName>
        <fullName evidence="7">Cyclic amp receptor 2</fullName>
    </submittedName>
</protein>
<proteinExistence type="predicted"/>
<feature type="compositionally biased region" description="Low complexity" evidence="5">
    <location>
        <begin position="154"/>
        <end position="166"/>
    </location>
</feature>